<reference evidence="2 3" key="1">
    <citation type="submission" date="2021-06" db="EMBL/GenBank/DDBJ databases">
        <authorList>
            <person name="Palmer J.M."/>
        </authorList>
    </citation>
    <scope>NUCLEOTIDE SEQUENCE [LARGE SCALE GENOMIC DNA]</scope>
    <source>
        <strain evidence="2 3">CL_MEX2019</strain>
        <tissue evidence="2">Muscle</tissue>
    </source>
</reference>
<name>A0ABU7EQY5_9TELE</name>
<proteinExistence type="predicted"/>
<evidence type="ECO:0008006" key="4">
    <source>
        <dbReference type="Google" id="ProtNLM"/>
    </source>
</evidence>
<dbReference type="Proteomes" id="UP001352852">
    <property type="component" value="Unassembled WGS sequence"/>
</dbReference>
<organism evidence="2 3">
    <name type="scientific">Characodon lateralis</name>
    <dbReference type="NCBI Taxonomy" id="208331"/>
    <lineage>
        <taxon>Eukaryota</taxon>
        <taxon>Metazoa</taxon>
        <taxon>Chordata</taxon>
        <taxon>Craniata</taxon>
        <taxon>Vertebrata</taxon>
        <taxon>Euteleostomi</taxon>
        <taxon>Actinopterygii</taxon>
        <taxon>Neopterygii</taxon>
        <taxon>Teleostei</taxon>
        <taxon>Neoteleostei</taxon>
        <taxon>Acanthomorphata</taxon>
        <taxon>Ovalentaria</taxon>
        <taxon>Atherinomorphae</taxon>
        <taxon>Cyprinodontiformes</taxon>
        <taxon>Goodeidae</taxon>
        <taxon>Characodon</taxon>
    </lineage>
</organism>
<gene>
    <name evidence="2" type="ORF">CHARACLAT_004828</name>
</gene>
<evidence type="ECO:0000313" key="2">
    <source>
        <dbReference type="EMBL" id="MED6289628.1"/>
    </source>
</evidence>
<feature type="chain" id="PRO_5046866721" description="Secreted protein" evidence="1">
    <location>
        <begin position="26"/>
        <end position="99"/>
    </location>
</feature>
<comment type="caution">
    <text evidence="2">The sequence shown here is derived from an EMBL/GenBank/DDBJ whole genome shotgun (WGS) entry which is preliminary data.</text>
</comment>
<feature type="signal peptide" evidence="1">
    <location>
        <begin position="1"/>
        <end position="25"/>
    </location>
</feature>
<keyword evidence="1" id="KW-0732">Signal</keyword>
<sequence length="99" mass="11012">MNSGRLKKKTRLLLHFLLLHTESIACSPHISEKKVRHLSGALSLSIALGAQINYSHRNMCFHAPLATLPVRVYSRQENKNIFLGCSFAKACGLFAAFLC</sequence>
<evidence type="ECO:0000313" key="3">
    <source>
        <dbReference type="Proteomes" id="UP001352852"/>
    </source>
</evidence>
<keyword evidence="3" id="KW-1185">Reference proteome</keyword>
<dbReference type="EMBL" id="JAHUTJ010065807">
    <property type="protein sequence ID" value="MED6289628.1"/>
    <property type="molecule type" value="Genomic_DNA"/>
</dbReference>
<accession>A0ABU7EQY5</accession>
<evidence type="ECO:0000256" key="1">
    <source>
        <dbReference type="SAM" id="SignalP"/>
    </source>
</evidence>
<protein>
    <recommendedName>
        <fullName evidence="4">Secreted protein</fullName>
    </recommendedName>
</protein>